<sequence>MRSRFHSPTDDILQGFSDFFGRHFTGIFVQWPFRQHLRSQIPFHQPVDILQGIFRFFGRHFHWNFVQRPFVNNWGFRFHSPTDGNFCGLGSISLPSTSVIASI</sequence>
<evidence type="ECO:0000313" key="2">
    <source>
        <dbReference type="Proteomes" id="UP000499080"/>
    </source>
</evidence>
<dbReference type="AlphaFoldDB" id="A0A4Y2QQY8"/>
<evidence type="ECO:0000313" key="1">
    <source>
        <dbReference type="EMBL" id="GBN65741.1"/>
    </source>
</evidence>
<dbReference type="Proteomes" id="UP000499080">
    <property type="component" value="Unassembled WGS sequence"/>
</dbReference>
<reference evidence="1 2" key="1">
    <citation type="journal article" date="2019" name="Sci. Rep.">
        <title>Orb-weaving spider Araneus ventricosus genome elucidates the spidroin gene catalogue.</title>
        <authorList>
            <person name="Kono N."/>
            <person name="Nakamura H."/>
            <person name="Ohtoshi R."/>
            <person name="Moran D.A.P."/>
            <person name="Shinohara A."/>
            <person name="Yoshida Y."/>
            <person name="Fujiwara M."/>
            <person name="Mori M."/>
            <person name="Tomita M."/>
            <person name="Arakawa K."/>
        </authorList>
    </citation>
    <scope>NUCLEOTIDE SEQUENCE [LARGE SCALE GENOMIC DNA]</scope>
</reference>
<accession>A0A4Y2QQY8</accession>
<keyword evidence="2" id="KW-1185">Reference proteome</keyword>
<name>A0A4Y2QQY8_ARAVE</name>
<proteinExistence type="predicted"/>
<organism evidence="1 2">
    <name type="scientific">Araneus ventricosus</name>
    <name type="common">Orbweaver spider</name>
    <name type="synonym">Epeira ventricosa</name>
    <dbReference type="NCBI Taxonomy" id="182803"/>
    <lineage>
        <taxon>Eukaryota</taxon>
        <taxon>Metazoa</taxon>
        <taxon>Ecdysozoa</taxon>
        <taxon>Arthropoda</taxon>
        <taxon>Chelicerata</taxon>
        <taxon>Arachnida</taxon>
        <taxon>Araneae</taxon>
        <taxon>Araneomorphae</taxon>
        <taxon>Entelegynae</taxon>
        <taxon>Araneoidea</taxon>
        <taxon>Araneidae</taxon>
        <taxon>Araneus</taxon>
    </lineage>
</organism>
<dbReference type="EMBL" id="BGPR01014557">
    <property type="protein sequence ID" value="GBN65741.1"/>
    <property type="molecule type" value="Genomic_DNA"/>
</dbReference>
<comment type="caution">
    <text evidence="1">The sequence shown here is derived from an EMBL/GenBank/DDBJ whole genome shotgun (WGS) entry which is preliminary data.</text>
</comment>
<protein>
    <submittedName>
        <fullName evidence="1">Uncharacterized protein</fullName>
    </submittedName>
</protein>
<gene>
    <name evidence="1" type="ORF">AVEN_40867_1</name>
</gene>